<feature type="compositionally biased region" description="Polar residues" evidence="1">
    <location>
        <begin position="26"/>
        <end position="41"/>
    </location>
</feature>
<protein>
    <submittedName>
        <fullName evidence="2">Uncharacterized protein</fullName>
    </submittedName>
</protein>
<dbReference type="EnsemblMetazoa" id="AMIN014524-RA">
    <property type="protein sequence ID" value="AMIN014524-PA"/>
    <property type="gene ID" value="AMIN014524"/>
</dbReference>
<name>A0A182WPB7_9DIPT</name>
<evidence type="ECO:0000313" key="3">
    <source>
        <dbReference type="Proteomes" id="UP000075920"/>
    </source>
</evidence>
<accession>A0A182WPB7</accession>
<dbReference type="AlphaFoldDB" id="A0A182WPB7"/>
<proteinExistence type="predicted"/>
<organism evidence="2 3">
    <name type="scientific">Anopheles minimus</name>
    <dbReference type="NCBI Taxonomy" id="112268"/>
    <lineage>
        <taxon>Eukaryota</taxon>
        <taxon>Metazoa</taxon>
        <taxon>Ecdysozoa</taxon>
        <taxon>Arthropoda</taxon>
        <taxon>Hexapoda</taxon>
        <taxon>Insecta</taxon>
        <taxon>Pterygota</taxon>
        <taxon>Neoptera</taxon>
        <taxon>Endopterygota</taxon>
        <taxon>Diptera</taxon>
        <taxon>Nematocera</taxon>
        <taxon>Culicoidea</taxon>
        <taxon>Culicidae</taxon>
        <taxon>Anophelinae</taxon>
        <taxon>Anopheles</taxon>
    </lineage>
</organism>
<reference evidence="3" key="1">
    <citation type="submission" date="2013-03" db="EMBL/GenBank/DDBJ databases">
        <title>The Genome Sequence of Anopheles minimus MINIMUS1.</title>
        <authorList>
            <consortium name="The Broad Institute Genomics Platform"/>
            <person name="Neafsey D.E."/>
            <person name="Walton C."/>
            <person name="Walker B."/>
            <person name="Young S.K."/>
            <person name="Zeng Q."/>
            <person name="Gargeya S."/>
            <person name="Fitzgerald M."/>
            <person name="Haas B."/>
            <person name="Abouelleil A."/>
            <person name="Allen A.W."/>
            <person name="Alvarado L."/>
            <person name="Arachchi H.M."/>
            <person name="Berlin A.M."/>
            <person name="Chapman S.B."/>
            <person name="Gainer-Dewar J."/>
            <person name="Goldberg J."/>
            <person name="Griggs A."/>
            <person name="Gujja S."/>
            <person name="Hansen M."/>
            <person name="Howarth C."/>
            <person name="Imamovic A."/>
            <person name="Ireland A."/>
            <person name="Larimer J."/>
            <person name="McCowan C."/>
            <person name="Murphy C."/>
            <person name="Pearson M."/>
            <person name="Poon T.W."/>
            <person name="Priest M."/>
            <person name="Roberts A."/>
            <person name="Saif S."/>
            <person name="Shea T."/>
            <person name="Sisk P."/>
            <person name="Sykes S."/>
            <person name="Wortman J."/>
            <person name="Nusbaum C."/>
            <person name="Birren B."/>
        </authorList>
    </citation>
    <scope>NUCLEOTIDE SEQUENCE [LARGE SCALE GENOMIC DNA]</scope>
    <source>
        <strain evidence="3">MINIMUS1</strain>
    </source>
</reference>
<keyword evidence="3" id="KW-1185">Reference proteome</keyword>
<reference evidence="2" key="2">
    <citation type="submission" date="2020-05" db="UniProtKB">
        <authorList>
            <consortium name="EnsemblMetazoa"/>
        </authorList>
    </citation>
    <scope>IDENTIFICATION</scope>
    <source>
        <strain evidence="2">MINIMUS1</strain>
    </source>
</reference>
<feature type="region of interest" description="Disordered" evidence="1">
    <location>
        <begin position="1"/>
        <end position="43"/>
    </location>
</feature>
<evidence type="ECO:0000256" key="1">
    <source>
        <dbReference type="SAM" id="MobiDB-lite"/>
    </source>
</evidence>
<evidence type="ECO:0000313" key="2">
    <source>
        <dbReference type="EnsemblMetazoa" id="AMIN014524-PA"/>
    </source>
</evidence>
<dbReference type="Proteomes" id="UP000075920">
    <property type="component" value="Unassembled WGS sequence"/>
</dbReference>
<sequence>MLAALYSEYQQQQNLDAEVPGPSRMVSRNSDSTSQGENQPQEMEELANPIDTLFGEFNFNFTGGGAEEDVVVETLDFSNTVDVDGVGYIDPDCIVETEDEDDHESGISVDSEDEDEIGESTAAHVCKNHSSIGDCLRDWAVVHNQPRSSVNEILAIFRKWTELPLPKDSRTLLKTSSTIG</sequence>
<dbReference type="VEuPathDB" id="VectorBase:AMIN014524"/>